<comment type="caution">
    <text evidence="3">The sequence shown here is derived from an EMBL/GenBank/DDBJ whole genome shotgun (WGS) entry which is preliminary data.</text>
</comment>
<sequence length="225" mass="24699">MDPDETQPSESQRPPVDAGSTEEPVHFLEHWRDVTGRLAAAAAIGTLGSLLLFALWRNADRVDDLYMLFLWALLYLAAGAMLTIGFLPPLMTRWTVLVDCSPQGVSHGGVTHPWATVRSLRLGAERGRRTSTRYQLEVRLDERTVRVRSVRWRDRAHELAEAVQRFAPGTPVELDPDSVFGPGGDPRAGRTSRAATAALVAATVLLWVLVCAAVLRWAPGLVTLS</sequence>
<evidence type="ECO:0000256" key="1">
    <source>
        <dbReference type="SAM" id="MobiDB-lite"/>
    </source>
</evidence>
<evidence type="ECO:0000313" key="3">
    <source>
        <dbReference type="EMBL" id="MBB1245346.1"/>
    </source>
</evidence>
<accession>A0ABR6EJ28</accession>
<keyword evidence="2" id="KW-1133">Transmembrane helix</keyword>
<feature type="transmembrane region" description="Helical" evidence="2">
    <location>
        <begin position="38"/>
        <end position="56"/>
    </location>
</feature>
<feature type="transmembrane region" description="Helical" evidence="2">
    <location>
        <begin position="197"/>
        <end position="218"/>
    </location>
</feature>
<feature type="transmembrane region" description="Helical" evidence="2">
    <location>
        <begin position="68"/>
        <end position="87"/>
    </location>
</feature>
<gene>
    <name evidence="3" type="ORF">GL263_17480</name>
</gene>
<evidence type="ECO:0000313" key="4">
    <source>
        <dbReference type="Proteomes" id="UP000766698"/>
    </source>
</evidence>
<organism evidence="3 4">
    <name type="scientific">Streptomyces durbertensis</name>
    <dbReference type="NCBI Taxonomy" id="2448886"/>
    <lineage>
        <taxon>Bacteria</taxon>
        <taxon>Bacillati</taxon>
        <taxon>Actinomycetota</taxon>
        <taxon>Actinomycetes</taxon>
        <taxon>Kitasatosporales</taxon>
        <taxon>Streptomycetaceae</taxon>
        <taxon>Streptomyces</taxon>
    </lineage>
</organism>
<evidence type="ECO:0000256" key="2">
    <source>
        <dbReference type="SAM" id="Phobius"/>
    </source>
</evidence>
<dbReference type="EMBL" id="WMLF01000268">
    <property type="protein sequence ID" value="MBB1245346.1"/>
    <property type="molecule type" value="Genomic_DNA"/>
</dbReference>
<dbReference type="RefSeq" id="WP_182856660.1">
    <property type="nucleotide sequence ID" value="NZ_WMLF01000268.1"/>
</dbReference>
<keyword evidence="4" id="KW-1185">Reference proteome</keyword>
<reference evidence="4" key="1">
    <citation type="journal article" date="2020" name="Syst. Appl. Microbiol.">
        <title>Streptomyces alkaliterrae sp. nov., isolated from an alkaline soil, and emended descriptions of Streptomyces alkaliphilus, Streptomyces calidiresistens and Streptomyces durbertensis.</title>
        <authorList>
            <person name="Swiecimska M."/>
            <person name="Golinska P."/>
            <person name="Nouioui I."/>
            <person name="Wypij M."/>
            <person name="Rai M."/>
            <person name="Sangal V."/>
            <person name="Goodfellow M."/>
        </authorList>
    </citation>
    <scope>NUCLEOTIDE SEQUENCE [LARGE SCALE GENOMIC DNA]</scope>
    <source>
        <strain evidence="4">DSM 104538</strain>
    </source>
</reference>
<keyword evidence="2" id="KW-0472">Membrane</keyword>
<dbReference type="Proteomes" id="UP000766698">
    <property type="component" value="Unassembled WGS sequence"/>
</dbReference>
<name>A0ABR6EJ28_9ACTN</name>
<feature type="region of interest" description="Disordered" evidence="1">
    <location>
        <begin position="1"/>
        <end position="21"/>
    </location>
</feature>
<evidence type="ECO:0008006" key="5">
    <source>
        <dbReference type="Google" id="ProtNLM"/>
    </source>
</evidence>
<protein>
    <recommendedName>
        <fullName evidence="5">PH domain-containing protein</fullName>
    </recommendedName>
</protein>
<keyword evidence="2" id="KW-0812">Transmembrane</keyword>
<proteinExistence type="predicted"/>